<dbReference type="Proteomes" id="UP000299102">
    <property type="component" value="Unassembled WGS sequence"/>
</dbReference>
<feature type="region of interest" description="Disordered" evidence="1">
    <location>
        <begin position="1"/>
        <end position="63"/>
    </location>
</feature>
<name>A0A4C1Y7L0_EUMVA</name>
<dbReference type="AlphaFoldDB" id="A0A4C1Y7L0"/>
<evidence type="ECO:0000313" key="2">
    <source>
        <dbReference type="EMBL" id="GBP70425.1"/>
    </source>
</evidence>
<dbReference type="EMBL" id="BGZK01001073">
    <property type="protein sequence ID" value="GBP70425.1"/>
    <property type="molecule type" value="Genomic_DNA"/>
</dbReference>
<sequence length="88" mass="9828">MHRSRGGGWSESGSLGARVITERRRRNSSREPFAATAAPTLTAGRVRPRAPRRSNPVQGREGERAFRLNLHSGFFSVNTRFGNEYRSA</sequence>
<evidence type="ECO:0000313" key="3">
    <source>
        <dbReference type="Proteomes" id="UP000299102"/>
    </source>
</evidence>
<protein>
    <submittedName>
        <fullName evidence="2">Uncharacterized protein</fullName>
    </submittedName>
</protein>
<organism evidence="2 3">
    <name type="scientific">Eumeta variegata</name>
    <name type="common">Bagworm moth</name>
    <name type="synonym">Eumeta japonica</name>
    <dbReference type="NCBI Taxonomy" id="151549"/>
    <lineage>
        <taxon>Eukaryota</taxon>
        <taxon>Metazoa</taxon>
        <taxon>Ecdysozoa</taxon>
        <taxon>Arthropoda</taxon>
        <taxon>Hexapoda</taxon>
        <taxon>Insecta</taxon>
        <taxon>Pterygota</taxon>
        <taxon>Neoptera</taxon>
        <taxon>Endopterygota</taxon>
        <taxon>Lepidoptera</taxon>
        <taxon>Glossata</taxon>
        <taxon>Ditrysia</taxon>
        <taxon>Tineoidea</taxon>
        <taxon>Psychidae</taxon>
        <taxon>Oiketicinae</taxon>
        <taxon>Eumeta</taxon>
    </lineage>
</organism>
<gene>
    <name evidence="2" type="ORF">EVAR_89740_1</name>
</gene>
<reference evidence="2 3" key="1">
    <citation type="journal article" date="2019" name="Commun. Biol.">
        <title>The bagworm genome reveals a unique fibroin gene that provides high tensile strength.</title>
        <authorList>
            <person name="Kono N."/>
            <person name="Nakamura H."/>
            <person name="Ohtoshi R."/>
            <person name="Tomita M."/>
            <person name="Numata K."/>
            <person name="Arakawa K."/>
        </authorList>
    </citation>
    <scope>NUCLEOTIDE SEQUENCE [LARGE SCALE GENOMIC DNA]</scope>
</reference>
<keyword evidence="3" id="KW-1185">Reference proteome</keyword>
<comment type="caution">
    <text evidence="2">The sequence shown here is derived from an EMBL/GenBank/DDBJ whole genome shotgun (WGS) entry which is preliminary data.</text>
</comment>
<feature type="compositionally biased region" description="Low complexity" evidence="1">
    <location>
        <begin position="34"/>
        <end position="43"/>
    </location>
</feature>
<proteinExistence type="predicted"/>
<evidence type="ECO:0000256" key="1">
    <source>
        <dbReference type="SAM" id="MobiDB-lite"/>
    </source>
</evidence>
<accession>A0A4C1Y7L0</accession>
<feature type="compositionally biased region" description="Gly residues" evidence="1">
    <location>
        <begin position="1"/>
        <end position="10"/>
    </location>
</feature>